<proteinExistence type="predicted"/>
<protein>
    <submittedName>
        <fullName evidence="1">Uncharacterized protein</fullName>
    </submittedName>
</protein>
<dbReference type="Proteomes" id="UP000199469">
    <property type="component" value="Unassembled WGS sequence"/>
</dbReference>
<dbReference type="STRING" id="356305.SAMN05421841_4253"/>
<evidence type="ECO:0000313" key="2">
    <source>
        <dbReference type="Proteomes" id="UP000199469"/>
    </source>
</evidence>
<sequence length="268" mass="31332">MADNKLLFFKEIEDCLTSEGITKSQTNFTESFYKYGINYSHIEEKGDDIILHFSNDSCSSWLSNFERNIGELFEKAKLLMEEAYIKEEIKGFKDYVEKSLRNILRLDTYGFTKKYIDKLINFFQVKYNFEISIASFVANQKVNPYLRLKGGLRKSDITNLYNLSVDDYIEYENLDVNDFFNVLSGDSNKNIIFKCSTAEMVEYIRNLLPILEKGRIKNIELSGLFYTSGNKILKVNNYQRYKTSNKKSGISLSIDLLDFFTKLHNKLQ</sequence>
<organism evidence="1 2">
    <name type="scientific">Chryseobacterium wanjuense</name>
    <dbReference type="NCBI Taxonomy" id="356305"/>
    <lineage>
        <taxon>Bacteria</taxon>
        <taxon>Pseudomonadati</taxon>
        <taxon>Bacteroidota</taxon>
        <taxon>Flavobacteriia</taxon>
        <taxon>Flavobacteriales</taxon>
        <taxon>Weeksellaceae</taxon>
        <taxon>Chryseobacterium group</taxon>
        <taxon>Chryseobacterium</taxon>
    </lineage>
</organism>
<dbReference type="RefSeq" id="WP_089796268.1">
    <property type="nucleotide sequence ID" value="NZ_FOIU01000006.1"/>
</dbReference>
<reference evidence="2" key="1">
    <citation type="submission" date="2016-10" db="EMBL/GenBank/DDBJ databases">
        <authorList>
            <person name="Varghese N."/>
            <person name="Submissions S."/>
        </authorList>
    </citation>
    <scope>NUCLEOTIDE SEQUENCE [LARGE SCALE GENOMIC DNA]</scope>
    <source>
        <strain evidence="2">DSM 17724</strain>
    </source>
</reference>
<gene>
    <name evidence="1" type="ORF">SAMN05421841_4253</name>
</gene>
<evidence type="ECO:0000313" key="1">
    <source>
        <dbReference type="EMBL" id="SEW49582.1"/>
    </source>
</evidence>
<name>A0A1I0S4G4_9FLAO</name>
<dbReference type="EMBL" id="FOIU01000006">
    <property type="protein sequence ID" value="SEW49582.1"/>
    <property type="molecule type" value="Genomic_DNA"/>
</dbReference>
<keyword evidence="2" id="KW-1185">Reference proteome</keyword>
<accession>A0A1I0S4G4</accession>
<dbReference type="AlphaFoldDB" id="A0A1I0S4G4"/>